<dbReference type="GO" id="GO:0005886">
    <property type="term" value="C:plasma membrane"/>
    <property type="evidence" value="ECO:0007669"/>
    <property type="project" value="UniProtKB-SubCell"/>
</dbReference>
<comment type="cofactor">
    <cofactor evidence="7">
        <name>heme b</name>
        <dbReference type="ChEBI" id="CHEBI:60344"/>
    </cofactor>
    <text evidence="7">Binds 1 heme b (iron(II)-protoporphyrin IX) group per subunit.</text>
</comment>
<organism evidence="8 9">
    <name type="scientific">Bordetella pertussis</name>
    <dbReference type="NCBI Taxonomy" id="520"/>
    <lineage>
        <taxon>Bacteria</taxon>
        <taxon>Pseudomonadati</taxon>
        <taxon>Pseudomonadota</taxon>
        <taxon>Betaproteobacteria</taxon>
        <taxon>Burkholderiales</taxon>
        <taxon>Alcaligenaceae</taxon>
        <taxon>Bordetella</taxon>
    </lineage>
</organism>
<keyword evidence="5 7" id="KW-0408">Iron</keyword>
<feature type="transmembrane region" description="Helical" evidence="7">
    <location>
        <begin position="66"/>
        <end position="84"/>
    </location>
</feature>
<gene>
    <name evidence="8" type="primary">yedZ</name>
    <name evidence="7" type="synonym">msrQ</name>
    <name evidence="8" type="ORF">NCTC10911_00809</name>
</gene>
<dbReference type="GeneID" id="69600403"/>
<dbReference type="GO" id="GO:0016679">
    <property type="term" value="F:oxidoreductase activity, acting on diphenols and related substances as donors"/>
    <property type="evidence" value="ECO:0007669"/>
    <property type="project" value="TreeGrafter"/>
</dbReference>
<dbReference type="PANTHER" id="PTHR36964:SF1">
    <property type="entry name" value="PROTEIN-METHIONINE-SULFOXIDE REDUCTASE HEME-BINDING SUBUNIT MSRQ"/>
    <property type="match status" value="1"/>
</dbReference>
<evidence type="ECO:0000313" key="8">
    <source>
        <dbReference type="EMBL" id="SUV63803.1"/>
    </source>
</evidence>
<dbReference type="Pfam" id="PF01794">
    <property type="entry name" value="Ferric_reduct"/>
    <property type="match status" value="1"/>
</dbReference>
<keyword evidence="4 7" id="KW-1133">Transmembrane helix</keyword>
<keyword evidence="2 7" id="KW-0813">Transport</keyword>
<evidence type="ECO:0000256" key="3">
    <source>
        <dbReference type="ARBA" id="ARBA00022692"/>
    </source>
</evidence>
<dbReference type="GO" id="GO:0046872">
    <property type="term" value="F:metal ion binding"/>
    <property type="evidence" value="ECO:0007669"/>
    <property type="project" value="UniProtKB-KW"/>
</dbReference>
<comment type="subcellular location">
    <subcellularLocation>
        <location evidence="7">Cell membrane</location>
        <topology evidence="7">Multi-pass membrane protein</topology>
    </subcellularLocation>
    <subcellularLocation>
        <location evidence="1">Membrane</location>
        <topology evidence="1">Multi-pass membrane protein</topology>
    </subcellularLocation>
</comment>
<comment type="similarity">
    <text evidence="7">Belongs to the MsrQ family.</text>
</comment>
<keyword evidence="7" id="KW-0285">Flavoprotein</keyword>
<evidence type="ECO:0000256" key="6">
    <source>
        <dbReference type="ARBA" id="ARBA00023136"/>
    </source>
</evidence>
<dbReference type="NCBIfam" id="NF003836">
    <property type="entry name" value="PRK05419.2-3"/>
    <property type="match status" value="1"/>
</dbReference>
<dbReference type="AlphaFoldDB" id="A0A0E7UEN6"/>
<dbReference type="HAMAP" id="MF_01207">
    <property type="entry name" value="MsrQ"/>
    <property type="match status" value="1"/>
</dbReference>
<sequence length="220" mass="24551">MADDAIKASAAARAVPAAPLTARAIGRIKPLLFVAGLLPFARWFWLGANDGLSANPVEFLTRSSGTWTLVCLLVTLAITPLRRLTGQPALVRLRRMCGLFAFFYGSLHFLAWVWWDRGLDPVSMLQDVGERPFITVGFAAFVLMAALAATSTQWAMRKLGKRWQTLHRAVYAIGLLAILHFWWHKAGKNDLQQPLLYGSVLALLLGWRVAAWWRRRGAAR</sequence>
<feature type="transmembrane region" description="Helical" evidence="7">
    <location>
        <begin position="30"/>
        <end position="46"/>
    </location>
</feature>
<evidence type="ECO:0000256" key="5">
    <source>
        <dbReference type="ARBA" id="ARBA00023004"/>
    </source>
</evidence>
<evidence type="ECO:0000313" key="9">
    <source>
        <dbReference type="Proteomes" id="UP000255014"/>
    </source>
</evidence>
<dbReference type="InterPro" id="IPR013130">
    <property type="entry name" value="Fe3_Rdtase_TM_dom"/>
</dbReference>
<dbReference type="PANTHER" id="PTHR36964">
    <property type="entry name" value="PROTEIN-METHIONINE-SULFOXIDE REDUCTASE HEME-BINDING SUBUNIT MSRQ"/>
    <property type="match status" value="1"/>
</dbReference>
<dbReference type="EMBL" id="UFTT01000002">
    <property type="protein sequence ID" value="SUV63803.1"/>
    <property type="molecule type" value="Genomic_DNA"/>
</dbReference>
<dbReference type="RefSeq" id="WP_003821340.1">
    <property type="nucleotide sequence ID" value="NZ_AP024746.1"/>
</dbReference>
<name>A0A0E7UEN6_BORPT</name>
<feature type="transmembrane region" description="Helical" evidence="7">
    <location>
        <begin position="166"/>
        <end position="183"/>
    </location>
</feature>
<accession>A0A0E7UEN6</accession>
<feature type="transmembrane region" description="Helical" evidence="7">
    <location>
        <begin position="135"/>
        <end position="154"/>
    </location>
</feature>
<dbReference type="GO" id="GO:0020037">
    <property type="term" value="F:heme binding"/>
    <property type="evidence" value="ECO:0007669"/>
    <property type="project" value="UniProtKB-UniRule"/>
</dbReference>
<comment type="cofactor">
    <cofactor evidence="7">
        <name>FMN</name>
        <dbReference type="ChEBI" id="CHEBI:58210"/>
    </cofactor>
    <text evidence="7">Binds 1 FMN per subunit.</text>
</comment>
<feature type="transmembrane region" description="Helical" evidence="7">
    <location>
        <begin position="195"/>
        <end position="213"/>
    </location>
</feature>
<comment type="function">
    <text evidence="7">Part of the MsrPQ system that repairs oxidized periplasmic proteins containing methionine sulfoxide residues (Met-O), using respiratory chain electrons. Thus protects these proteins from oxidative-stress damage caused by reactive species of oxygen and chlorine generated by the host defense mechanisms. MsrPQ is essential for the maintenance of envelope integrity under bleach stress, rescuing a wide series of structurally unrelated periplasmic proteins from methionine oxidation. MsrQ provides electrons for reduction to the reductase catalytic subunit MsrP, using the quinone pool of the respiratory chain.</text>
</comment>
<evidence type="ECO:0000256" key="1">
    <source>
        <dbReference type="ARBA" id="ARBA00004141"/>
    </source>
</evidence>
<dbReference type="GO" id="GO:0030091">
    <property type="term" value="P:protein repair"/>
    <property type="evidence" value="ECO:0007669"/>
    <property type="project" value="UniProtKB-UniRule"/>
</dbReference>
<protein>
    <recommendedName>
        <fullName evidence="7">Protein-methionine-sulfoxide reductase heme-binding subunit MsrQ</fullName>
    </recommendedName>
    <alternativeName>
        <fullName evidence="7">Flavocytochrome MsrQ</fullName>
    </alternativeName>
</protein>
<reference evidence="8 9" key="1">
    <citation type="submission" date="2018-06" db="EMBL/GenBank/DDBJ databases">
        <authorList>
            <consortium name="Pathogen Informatics"/>
            <person name="Doyle S."/>
        </authorList>
    </citation>
    <scope>NUCLEOTIDE SEQUENCE [LARGE SCALE GENOMIC DNA]</scope>
    <source>
        <strain evidence="8 9">NCTC10911</strain>
    </source>
</reference>
<keyword evidence="7" id="KW-0249">Electron transport</keyword>
<dbReference type="Proteomes" id="UP000255014">
    <property type="component" value="Unassembled WGS sequence"/>
</dbReference>
<feature type="transmembrane region" description="Helical" evidence="7">
    <location>
        <begin position="96"/>
        <end position="115"/>
    </location>
</feature>
<dbReference type="InterPro" id="IPR022837">
    <property type="entry name" value="MsrQ-like"/>
</dbReference>
<proteinExistence type="inferred from homology"/>
<keyword evidence="7" id="KW-0288">FMN</keyword>
<evidence type="ECO:0000256" key="7">
    <source>
        <dbReference type="HAMAP-Rule" id="MF_01207"/>
    </source>
</evidence>
<keyword evidence="7" id="KW-1003">Cell membrane</keyword>
<keyword evidence="6 7" id="KW-0472">Membrane</keyword>
<comment type="subunit">
    <text evidence="7">Heterodimer of a catalytic subunit (MsrP) and a heme-binding subunit (MsrQ).</text>
</comment>
<evidence type="ECO:0000256" key="2">
    <source>
        <dbReference type="ARBA" id="ARBA00022448"/>
    </source>
</evidence>
<evidence type="ECO:0000256" key="4">
    <source>
        <dbReference type="ARBA" id="ARBA00022989"/>
    </source>
</evidence>
<dbReference type="GO" id="GO:0009055">
    <property type="term" value="F:electron transfer activity"/>
    <property type="evidence" value="ECO:0007669"/>
    <property type="project" value="UniProtKB-UniRule"/>
</dbReference>
<keyword evidence="3 7" id="KW-0812">Transmembrane</keyword>
<keyword evidence="7" id="KW-0479">Metal-binding</keyword>
<dbReference type="GO" id="GO:0010181">
    <property type="term" value="F:FMN binding"/>
    <property type="evidence" value="ECO:0007669"/>
    <property type="project" value="UniProtKB-UniRule"/>
</dbReference>
<keyword evidence="7" id="KW-0349">Heme</keyword>